<evidence type="ECO:0000313" key="6">
    <source>
        <dbReference type="EMBL" id="OGY83155.1"/>
    </source>
</evidence>
<evidence type="ECO:0000256" key="4">
    <source>
        <dbReference type="HAMAP-Rule" id="MF_00168"/>
    </source>
</evidence>
<feature type="binding site" evidence="4">
    <location>
        <position position="358"/>
    </location>
    <ligand>
        <name>Zn(2+)</name>
        <dbReference type="ChEBI" id="CHEBI:29105"/>
    </ligand>
</feature>
<feature type="binding site" evidence="4">
    <location>
        <position position="172"/>
    </location>
    <ligand>
        <name>substrate</name>
    </ligand>
</feature>
<keyword evidence="3 4" id="KW-0819">tRNA processing</keyword>
<gene>
    <name evidence="4" type="primary">tgt</name>
    <name evidence="6" type="ORF">A2898_02690</name>
</gene>
<feature type="binding site" evidence="4">
    <location>
        <position position="329"/>
    </location>
    <ligand>
        <name>Zn(2+)</name>
        <dbReference type="ChEBI" id="CHEBI:29105"/>
    </ligand>
</feature>
<feature type="active site" description="Nucleophile" evidence="4">
    <location>
        <position position="289"/>
    </location>
</feature>
<dbReference type="GO" id="GO:0008616">
    <property type="term" value="P:tRNA queuosine(34) biosynthetic process"/>
    <property type="evidence" value="ECO:0007669"/>
    <property type="project" value="UniProtKB-UniRule"/>
</dbReference>
<dbReference type="InterPro" id="IPR002616">
    <property type="entry name" value="tRNA_ribo_trans-like"/>
</dbReference>
<dbReference type="GO" id="GO:0005737">
    <property type="term" value="C:cytoplasm"/>
    <property type="evidence" value="ECO:0007669"/>
    <property type="project" value="TreeGrafter"/>
</dbReference>
<keyword evidence="4" id="KW-0671">Queuosine biosynthesis</keyword>
<keyword evidence="4" id="KW-0479">Metal-binding</keyword>
<dbReference type="Pfam" id="PF01702">
    <property type="entry name" value="TGT"/>
    <property type="match status" value="1"/>
</dbReference>
<comment type="subunit">
    <text evidence="4">Homodimer. Within each dimer, one monomer is responsible for RNA recognition and catalysis, while the other monomer binds to the replacement base PreQ1.</text>
</comment>
<dbReference type="PANTHER" id="PTHR46499:SF1">
    <property type="entry name" value="QUEUINE TRNA-RIBOSYLTRANSFERASE"/>
    <property type="match status" value="1"/>
</dbReference>
<evidence type="ECO:0000256" key="2">
    <source>
        <dbReference type="ARBA" id="ARBA00022679"/>
    </source>
</evidence>
<comment type="cofactor">
    <cofactor evidence="4">
        <name>Zn(2+)</name>
        <dbReference type="ChEBI" id="CHEBI:29105"/>
    </cofactor>
    <text evidence="4">Binds 1 zinc ion per subunit.</text>
</comment>
<evidence type="ECO:0000259" key="5">
    <source>
        <dbReference type="Pfam" id="PF01702"/>
    </source>
</evidence>
<feature type="domain" description="tRNA-guanine(15) transglycosylase-like" evidence="5">
    <location>
        <begin position="14"/>
        <end position="377"/>
    </location>
</feature>
<protein>
    <recommendedName>
        <fullName evidence="4">Queuine tRNA-ribosyltransferase</fullName>
        <ecNumber evidence="4">2.4.2.29</ecNumber>
    </recommendedName>
    <alternativeName>
        <fullName evidence="4">Guanine insertion enzyme</fullName>
    </alternativeName>
    <alternativeName>
        <fullName evidence="4">tRNA-guanine transglycosylase</fullName>
    </alternativeName>
</protein>
<accession>A0A1G2B2G3</accession>
<dbReference type="Proteomes" id="UP000179164">
    <property type="component" value="Unassembled WGS sequence"/>
</dbReference>
<comment type="similarity">
    <text evidence="4">Belongs to the queuine tRNA-ribosyltransferase family.</text>
</comment>
<comment type="caution">
    <text evidence="4">Lacks conserved residue(s) required for the propagation of feature annotation.</text>
</comment>
<feature type="region of interest" description="RNA binding" evidence="4">
    <location>
        <begin position="270"/>
        <end position="276"/>
    </location>
</feature>
<dbReference type="PANTHER" id="PTHR46499">
    <property type="entry name" value="QUEUINE TRNA-RIBOSYLTRANSFERASE"/>
    <property type="match status" value="1"/>
</dbReference>
<evidence type="ECO:0000256" key="3">
    <source>
        <dbReference type="ARBA" id="ARBA00022694"/>
    </source>
</evidence>
<feature type="binding site" evidence="4">
    <location>
        <position position="213"/>
    </location>
    <ligand>
        <name>substrate</name>
    </ligand>
</feature>
<dbReference type="UniPathway" id="UPA00392"/>
<keyword evidence="1 4" id="KW-0328">Glycosyltransferase</keyword>
<dbReference type="InterPro" id="IPR050076">
    <property type="entry name" value="ArchSynthase1/Queuine_TRR"/>
</dbReference>
<dbReference type="SUPFAM" id="SSF51713">
    <property type="entry name" value="tRNA-guanine transglycosylase"/>
    <property type="match status" value="1"/>
</dbReference>
<keyword evidence="4" id="KW-0862">Zinc</keyword>
<sequence>MIRFHITKKSKKSNARLGLLKTPHGAIETPALIPVATQAVVKALTTEEVVQTGTQALIANTFHLHLKPGEKIVKRHGGLHRFMRWQRPLMTDSAGYQVFSLGFGMDHKVGKILKKRSENKVSHPSAQPQNVKITETGVHFRSPVDGSPLFIGPKESIRIQESLGADIIFAFDECTPPTASHAYTEKSLERTHRWAEQCLEYKKTKQALFGIVQGGRFKDLRVESAKMVAGLPFDGFGIGGEFGGDKKRMMHMIRWVIDELPEDKPRHLLGIGYLEDIPKVIKSGVDTFDCIVPTHFARHGAAFTSVGQLDMRKKIFLNDTKPLDPRCACEVCQTYSRGYITHLLRAKEITPLRLLTSHNLFFFNTFVARIREGIRQGII</sequence>
<organism evidence="6 7">
    <name type="scientific">Candidatus Kerfeldbacteria bacterium RIFCSPLOWO2_01_FULL_48_11</name>
    <dbReference type="NCBI Taxonomy" id="1798543"/>
    <lineage>
        <taxon>Bacteria</taxon>
        <taxon>Candidatus Kerfeldiibacteriota</taxon>
    </lineage>
</organism>
<dbReference type="STRING" id="1798543.A2898_02690"/>
<feature type="binding site" evidence="4">
    <location>
        <position position="327"/>
    </location>
    <ligand>
        <name>Zn(2+)</name>
        <dbReference type="ChEBI" id="CHEBI:29105"/>
    </ligand>
</feature>
<dbReference type="GO" id="GO:0008479">
    <property type="term" value="F:tRNA-guanosine(34) queuine transglycosylase activity"/>
    <property type="evidence" value="ECO:0007669"/>
    <property type="project" value="UniProtKB-UniRule"/>
</dbReference>
<dbReference type="EMBL" id="MHKE01000015">
    <property type="protein sequence ID" value="OGY83155.1"/>
    <property type="molecule type" value="Genomic_DNA"/>
</dbReference>
<feature type="binding site" evidence="4">
    <location>
        <position position="240"/>
    </location>
    <ligand>
        <name>substrate</name>
    </ligand>
</feature>
<proteinExistence type="inferred from homology"/>
<comment type="pathway">
    <text evidence="4">tRNA modification; tRNA-queuosine biosynthesis.</text>
</comment>
<dbReference type="NCBIfam" id="TIGR00430">
    <property type="entry name" value="Q_tRNA_tgt"/>
    <property type="match status" value="1"/>
</dbReference>
<keyword evidence="2 4" id="KW-0808">Transferase</keyword>
<comment type="function">
    <text evidence="4">Catalyzes the base-exchange of a guanine (G) residue with the queuine precursor 7-aminomethyl-7-deazaguanine (PreQ1) at position 34 (anticodon wobble position) in tRNAs with GU(N) anticodons (tRNA-Asp, -Asn, -His and -Tyr). Catalysis occurs through a double-displacement mechanism. The nucleophile active site attacks the C1' of nucleotide 34 to detach the guanine base from the RNA, forming a covalent enzyme-RNA intermediate. The proton acceptor active site deprotonates the incoming PreQ1, allowing a nucleophilic attack on the C1' of the ribose to form the product. After dissociation, two additional enzymatic reactions on the tRNA convert PreQ1 to queuine (Q), resulting in the hypermodified nucleoside queuosine (7-(((4,5-cis-dihydroxy-2-cyclopenten-1-yl)amino)methyl)-7-deazaguanosine).</text>
</comment>
<dbReference type="EC" id="2.4.2.29" evidence="4"/>
<reference evidence="6 7" key="1">
    <citation type="journal article" date="2016" name="Nat. Commun.">
        <title>Thousands of microbial genomes shed light on interconnected biogeochemical processes in an aquifer system.</title>
        <authorList>
            <person name="Anantharaman K."/>
            <person name="Brown C.T."/>
            <person name="Hug L.A."/>
            <person name="Sharon I."/>
            <person name="Castelle C.J."/>
            <person name="Probst A.J."/>
            <person name="Thomas B.C."/>
            <person name="Singh A."/>
            <person name="Wilkins M.J."/>
            <person name="Karaoz U."/>
            <person name="Brodie E.L."/>
            <person name="Williams K.H."/>
            <person name="Hubbard S.S."/>
            <person name="Banfield J.F."/>
        </authorList>
    </citation>
    <scope>NUCLEOTIDE SEQUENCE [LARGE SCALE GENOMIC DNA]</scope>
</reference>
<dbReference type="InterPro" id="IPR004803">
    <property type="entry name" value="TGT"/>
</dbReference>
<feature type="active site" description="Proton acceptor" evidence="4">
    <location>
        <position position="92"/>
    </location>
</feature>
<dbReference type="AlphaFoldDB" id="A0A1G2B2G3"/>
<feature type="binding site" evidence="4">
    <location>
        <position position="332"/>
    </location>
    <ligand>
        <name>Zn(2+)</name>
        <dbReference type="ChEBI" id="CHEBI:29105"/>
    </ligand>
</feature>
<dbReference type="NCBIfam" id="TIGR00449">
    <property type="entry name" value="tgt_general"/>
    <property type="match status" value="1"/>
</dbReference>
<dbReference type="HAMAP" id="MF_00168">
    <property type="entry name" value="Q_tRNA_Tgt"/>
    <property type="match status" value="1"/>
</dbReference>
<comment type="caution">
    <text evidence="6">The sequence shown here is derived from an EMBL/GenBank/DDBJ whole genome shotgun (WGS) entry which is preliminary data.</text>
</comment>
<dbReference type="InterPro" id="IPR036511">
    <property type="entry name" value="TGT-like_sf"/>
</dbReference>
<evidence type="ECO:0000313" key="7">
    <source>
        <dbReference type="Proteomes" id="UP000179164"/>
    </source>
</evidence>
<evidence type="ECO:0000256" key="1">
    <source>
        <dbReference type="ARBA" id="ARBA00022676"/>
    </source>
</evidence>
<dbReference type="Gene3D" id="3.20.20.105">
    <property type="entry name" value="Queuine tRNA-ribosyltransferase-like"/>
    <property type="match status" value="1"/>
</dbReference>
<name>A0A1G2B2G3_9BACT</name>
<comment type="catalytic activity">
    <reaction evidence="4">
        <text>7-aminomethyl-7-carbaguanine + guanosine(34) in tRNA = 7-aminomethyl-7-carbaguanosine(34) in tRNA + guanine</text>
        <dbReference type="Rhea" id="RHEA:24104"/>
        <dbReference type="Rhea" id="RHEA-COMP:10341"/>
        <dbReference type="Rhea" id="RHEA-COMP:10342"/>
        <dbReference type="ChEBI" id="CHEBI:16235"/>
        <dbReference type="ChEBI" id="CHEBI:58703"/>
        <dbReference type="ChEBI" id="CHEBI:74269"/>
        <dbReference type="ChEBI" id="CHEBI:82833"/>
        <dbReference type="EC" id="2.4.2.29"/>
    </reaction>
</comment>
<dbReference type="GO" id="GO:0046872">
    <property type="term" value="F:metal ion binding"/>
    <property type="evidence" value="ECO:0007669"/>
    <property type="project" value="UniProtKB-KW"/>
</dbReference>